<evidence type="ECO:0000313" key="1">
    <source>
        <dbReference type="EMBL" id="TDO02691.1"/>
    </source>
</evidence>
<dbReference type="EMBL" id="SNWI01000004">
    <property type="protein sequence ID" value="TDO02691.1"/>
    <property type="molecule type" value="Genomic_DNA"/>
</dbReference>
<dbReference type="AlphaFoldDB" id="A0A4R6H5B8"/>
<sequence>MYSGNMALLLFCPESGLKFKNFGRKGSLSYENEPKTIVLS</sequence>
<name>A0A4R6H5B8_9BACT</name>
<reference evidence="1 2" key="1">
    <citation type="submission" date="2019-03" db="EMBL/GenBank/DDBJ databases">
        <title>Freshwater and sediment microbial communities from various areas in North America, analyzing microbe dynamics in response to fracking.</title>
        <authorList>
            <person name="Lamendella R."/>
        </authorList>
    </citation>
    <scope>NUCLEOTIDE SEQUENCE [LARGE SCALE GENOMIC DNA]</scope>
    <source>
        <strain evidence="1 2">114D</strain>
    </source>
</reference>
<gene>
    <name evidence="1" type="ORF">DET52_104157</name>
</gene>
<protein>
    <submittedName>
        <fullName evidence="1">Uncharacterized protein</fullName>
    </submittedName>
</protein>
<accession>A0A4R6H5B8</accession>
<dbReference type="Proteomes" id="UP000294848">
    <property type="component" value="Unassembled WGS sequence"/>
</dbReference>
<comment type="caution">
    <text evidence="1">The sequence shown here is derived from an EMBL/GenBank/DDBJ whole genome shotgun (WGS) entry which is preliminary data.</text>
</comment>
<evidence type="ECO:0000313" key="2">
    <source>
        <dbReference type="Proteomes" id="UP000294848"/>
    </source>
</evidence>
<proteinExistence type="predicted"/>
<organism evidence="1 2">
    <name type="scientific">Sunxiuqinia elliptica</name>
    <dbReference type="NCBI Taxonomy" id="655355"/>
    <lineage>
        <taxon>Bacteria</taxon>
        <taxon>Pseudomonadati</taxon>
        <taxon>Bacteroidota</taxon>
        <taxon>Bacteroidia</taxon>
        <taxon>Marinilabiliales</taxon>
        <taxon>Prolixibacteraceae</taxon>
        <taxon>Sunxiuqinia</taxon>
    </lineage>
</organism>